<dbReference type="RefSeq" id="WP_302035933.1">
    <property type="nucleotide sequence ID" value="NZ_JAUKPO010000001.1"/>
</dbReference>
<accession>A0ABT8QZ69</accession>
<dbReference type="NCBIfam" id="TIGR03590">
    <property type="entry name" value="PseG"/>
    <property type="match status" value="1"/>
</dbReference>
<feature type="domain" description="N-acetyltransferase" evidence="1">
    <location>
        <begin position="339"/>
        <end position="496"/>
    </location>
</feature>
<keyword evidence="3" id="KW-1185">Reference proteome</keyword>
<comment type="caution">
    <text evidence="2">The sequence shown here is derived from an EMBL/GenBank/DDBJ whole genome shotgun (WGS) entry which is preliminary data.</text>
</comment>
<keyword evidence="2" id="KW-0378">Hydrolase</keyword>
<dbReference type="Proteomes" id="UP001168528">
    <property type="component" value="Unassembled WGS sequence"/>
</dbReference>
<dbReference type="InterPro" id="IPR016181">
    <property type="entry name" value="Acyl_CoA_acyltransferase"/>
</dbReference>
<dbReference type="InterPro" id="IPR020023">
    <property type="entry name" value="PseG"/>
</dbReference>
<dbReference type="Gene3D" id="3.40.630.30">
    <property type="match status" value="1"/>
</dbReference>
<reference evidence="2" key="1">
    <citation type="submission" date="2023-07" db="EMBL/GenBank/DDBJ databases">
        <title>The genome sequence of Rhodocytophaga aerolata KACC 12507.</title>
        <authorList>
            <person name="Zhang X."/>
        </authorList>
    </citation>
    <scope>NUCLEOTIDE SEQUENCE</scope>
    <source>
        <strain evidence="2">KACC 12507</strain>
    </source>
</reference>
<evidence type="ECO:0000313" key="2">
    <source>
        <dbReference type="EMBL" id="MDO1445139.1"/>
    </source>
</evidence>
<dbReference type="Gene3D" id="3.40.50.2000">
    <property type="entry name" value="Glycogen Phosphorylase B"/>
    <property type="match status" value="1"/>
</dbReference>
<protein>
    <submittedName>
        <fullName evidence="2">UDP-2,4-diacetamido-2,4, 6-trideoxy-beta-L-altropyranose hydrolase</fullName>
        <ecNumber evidence="2">3.6.1.57</ecNumber>
    </submittedName>
</protein>
<organism evidence="2 3">
    <name type="scientific">Rhodocytophaga aerolata</name>
    <dbReference type="NCBI Taxonomy" id="455078"/>
    <lineage>
        <taxon>Bacteria</taxon>
        <taxon>Pseudomonadati</taxon>
        <taxon>Bacteroidota</taxon>
        <taxon>Cytophagia</taxon>
        <taxon>Cytophagales</taxon>
        <taxon>Rhodocytophagaceae</taxon>
        <taxon>Rhodocytophaga</taxon>
    </lineage>
</organism>
<name>A0ABT8QZ69_9BACT</name>
<proteinExistence type="predicted"/>
<dbReference type="EMBL" id="JAUKPO010000001">
    <property type="protein sequence ID" value="MDO1445139.1"/>
    <property type="molecule type" value="Genomic_DNA"/>
</dbReference>
<dbReference type="PROSITE" id="PS51186">
    <property type="entry name" value="GNAT"/>
    <property type="match status" value="1"/>
</dbReference>
<gene>
    <name evidence="2" type="primary">pseG</name>
    <name evidence="2" type="ORF">Q0590_02700</name>
</gene>
<dbReference type="Pfam" id="PF13302">
    <property type="entry name" value="Acetyltransf_3"/>
    <property type="match status" value="1"/>
</dbReference>
<sequence length="496" mass="56319">MIIQQTRCFFRADGNSQIGWGHVVRMLALATIVKQEFSCVFAIQEPSPQLSRQITEAGLNILALPASNFIEEAHTILNTYIHPKDIIVLDGYNFSTEYQRILKEKNNRLVCIDDLSTFHFLADAIINPAGNVKQEKYSKEPYTKLYTGPKYALLRTPFLEMAKNRNRSCHSNFQRLFINMGGADPENYTSKVLQQIQKDNYQEIHIVVGGSYKHKASLQEIIAEAKSVFVHTNLSAEEMSALMRECGTAICSASTVSYEYCCAGGLLFIVKTADNQSSLYKFLLNEGLALSFENEFTKEQTDLLAKKENLLKKQAYYFDGSSATNLLTIFQHVALYNQLLIRKATVSDMQLLFDWANDPEVRRFAYNPQPIRWEVHQTWFHQKIQSDTSFLYIFYLPGAGTEIPVAQIRFDIKEGQAIISYLIDQNFRGKGLGHIILLKGVEIFLQENAAASAIIGFVQHANVASCKSFEKANFSLIPVSEPLPYPDSRKYIFKIK</sequence>
<evidence type="ECO:0000313" key="3">
    <source>
        <dbReference type="Proteomes" id="UP001168528"/>
    </source>
</evidence>
<dbReference type="EC" id="3.6.1.57" evidence="2"/>
<dbReference type="SUPFAM" id="SSF55729">
    <property type="entry name" value="Acyl-CoA N-acyltransferases (Nat)"/>
    <property type="match status" value="1"/>
</dbReference>
<evidence type="ECO:0000259" key="1">
    <source>
        <dbReference type="PROSITE" id="PS51186"/>
    </source>
</evidence>
<dbReference type="GO" id="GO:0016787">
    <property type="term" value="F:hydrolase activity"/>
    <property type="evidence" value="ECO:0007669"/>
    <property type="project" value="UniProtKB-KW"/>
</dbReference>
<dbReference type="Gene3D" id="3.40.50.11190">
    <property type="match status" value="1"/>
</dbReference>
<dbReference type="InterPro" id="IPR000182">
    <property type="entry name" value="GNAT_dom"/>
</dbReference>